<comment type="caution">
    <text evidence="2">The sequence shown here is derived from an EMBL/GenBank/DDBJ whole genome shotgun (WGS) entry which is preliminary data.</text>
</comment>
<feature type="compositionally biased region" description="Acidic residues" evidence="1">
    <location>
        <begin position="183"/>
        <end position="207"/>
    </location>
</feature>
<name>A0AAV9ZQ50_9AGAR</name>
<keyword evidence="3" id="KW-1185">Reference proteome</keyword>
<dbReference type="AlphaFoldDB" id="A0AAV9ZQ50"/>
<accession>A0AAV9ZQ50</accession>
<dbReference type="Proteomes" id="UP001362999">
    <property type="component" value="Unassembled WGS sequence"/>
</dbReference>
<reference evidence="2 3" key="1">
    <citation type="journal article" date="2024" name="J Genomics">
        <title>Draft genome sequencing and assembly of Favolaschia claudopus CIRM-BRFM 2984 isolated from oak limbs.</title>
        <authorList>
            <person name="Navarro D."/>
            <person name="Drula E."/>
            <person name="Chaduli D."/>
            <person name="Cazenave R."/>
            <person name="Ahrendt S."/>
            <person name="Wang J."/>
            <person name="Lipzen A."/>
            <person name="Daum C."/>
            <person name="Barry K."/>
            <person name="Grigoriev I.V."/>
            <person name="Favel A."/>
            <person name="Rosso M.N."/>
            <person name="Martin F."/>
        </authorList>
    </citation>
    <scope>NUCLEOTIDE SEQUENCE [LARGE SCALE GENOMIC DNA]</scope>
    <source>
        <strain evidence="2 3">CIRM-BRFM 2984</strain>
    </source>
</reference>
<feature type="compositionally biased region" description="Acidic residues" evidence="1">
    <location>
        <begin position="159"/>
        <end position="174"/>
    </location>
</feature>
<feature type="region of interest" description="Disordered" evidence="1">
    <location>
        <begin position="1"/>
        <end position="239"/>
    </location>
</feature>
<sequence>MAAGRRDITKRYRFVKREPLQNEQKKGDYRPNSDRIIPREVSRQETRDGGGNGWTGTKVRPYPEPQQGAKPPSPKGKWWSCGGNHYSNDPICPNNKTRAPIMYHGREVVNDNEEEGQKSSESKQSGSKSSEETSEQFKQIVDSDAEDEIVDGVQYDSEYTLEECSEYSDYDDDERCYRVNVEDSGENDTPELESVSDSDEESECDFSDSERPDTDPGIGSDESVELPPPQTNLKPKPKQRELCLEELGLFGVCDDYSDDEFVTEEDVDKLAKEMAKYLMETRDPEQVVEYFSAGRERSEKDSTSQSGQKRGVYLKRTKKPRPRPARTSENAAIP</sequence>
<feature type="compositionally biased region" description="Basic and acidic residues" evidence="1">
    <location>
        <begin position="1"/>
        <end position="48"/>
    </location>
</feature>
<evidence type="ECO:0000256" key="1">
    <source>
        <dbReference type="SAM" id="MobiDB-lite"/>
    </source>
</evidence>
<organism evidence="2 3">
    <name type="scientific">Favolaschia claudopus</name>
    <dbReference type="NCBI Taxonomy" id="2862362"/>
    <lineage>
        <taxon>Eukaryota</taxon>
        <taxon>Fungi</taxon>
        <taxon>Dikarya</taxon>
        <taxon>Basidiomycota</taxon>
        <taxon>Agaricomycotina</taxon>
        <taxon>Agaricomycetes</taxon>
        <taxon>Agaricomycetidae</taxon>
        <taxon>Agaricales</taxon>
        <taxon>Marasmiineae</taxon>
        <taxon>Mycenaceae</taxon>
        <taxon>Favolaschia</taxon>
    </lineage>
</organism>
<feature type="compositionally biased region" description="Basic residues" evidence="1">
    <location>
        <begin position="312"/>
        <end position="324"/>
    </location>
</feature>
<protein>
    <submittedName>
        <fullName evidence="2">Uncharacterized protein</fullName>
    </submittedName>
</protein>
<feature type="region of interest" description="Disordered" evidence="1">
    <location>
        <begin position="291"/>
        <end position="334"/>
    </location>
</feature>
<feature type="compositionally biased region" description="Basic and acidic residues" evidence="1">
    <location>
        <begin position="104"/>
        <end position="121"/>
    </location>
</feature>
<proteinExistence type="predicted"/>
<evidence type="ECO:0000313" key="2">
    <source>
        <dbReference type="EMBL" id="KAK6988437.1"/>
    </source>
</evidence>
<gene>
    <name evidence="2" type="ORF">R3P38DRAFT_3229045</name>
</gene>
<evidence type="ECO:0000313" key="3">
    <source>
        <dbReference type="Proteomes" id="UP001362999"/>
    </source>
</evidence>
<dbReference type="EMBL" id="JAWWNJ010000123">
    <property type="protein sequence ID" value="KAK6988437.1"/>
    <property type="molecule type" value="Genomic_DNA"/>
</dbReference>